<keyword evidence="8" id="KW-1185">Reference proteome</keyword>
<dbReference type="eggNOG" id="COG4213">
    <property type="taxonomic scope" value="Bacteria"/>
</dbReference>
<evidence type="ECO:0000256" key="2">
    <source>
        <dbReference type="ARBA" id="ARBA00007639"/>
    </source>
</evidence>
<name>F5YBE5_LEAAZ</name>
<evidence type="ECO:0000313" key="7">
    <source>
        <dbReference type="EMBL" id="AEF82078.1"/>
    </source>
</evidence>
<dbReference type="GO" id="GO:0030288">
    <property type="term" value="C:outer membrane-bounded periplasmic space"/>
    <property type="evidence" value="ECO:0007669"/>
    <property type="project" value="TreeGrafter"/>
</dbReference>
<evidence type="ECO:0000313" key="8">
    <source>
        <dbReference type="Proteomes" id="UP000009222"/>
    </source>
</evidence>
<protein>
    <submittedName>
        <fullName evidence="7">D-xylose-binding protein</fullName>
    </submittedName>
</protein>
<evidence type="ECO:0000256" key="1">
    <source>
        <dbReference type="ARBA" id="ARBA00004196"/>
    </source>
</evidence>
<dbReference type="PANTHER" id="PTHR30036:SF1">
    <property type="entry name" value="D-XYLOSE-BINDING PERIPLASMIC PROTEIN"/>
    <property type="match status" value="1"/>
</dbReference>
<sequence length="368" mass="39387">MKAVAVFFGLLLLAACTAAGKAGPAAISGTAGSGGNAAPGNSSQKTESGAKDAEARPVIGFSIATDTFITERWNKDLKVFSGAAQELGADVIVQLSAGGTREQIAQINYMINQKIDILVVIAHDTEMISGVIRQIRNAGIPVIAYDRMIVGVPVDAYISFDSLEVGRQYGLAVSEAVPQGKYLVVNGSLHDVNSFEISKGLHQIIDPLVNAGAVTVEQEIYLEEWSFDEALERIGAIFEETTDFDAIICGNDNIASAAIQLLSERRLAGKVAVVGQDAELISCQHIVEGLQLMTVYKPIGKLASRAARLAMAIKSGQDFPPDTFTDNQSGTPIPSYIEKPIAVNKDNMDIVIRDGFHSREDIYRNVMD</sequence>
<comment type="similarity">
    <text evidence="2">Belongs to the bacterial solute-binding protein 2 family.</text>
</comment>
<dbReference type="STRING" id="545695.TREAZ_1865"/>
<dbReference type="EMBL" id="CP001841">
    <property type="protein sequence ID" value="AEF82078.1"/>
    <property type="molecule type" value="Genomic_DNA"/>
</dbReference>
<reference evidence="7 8" key="2">
    <citation type="journal article" date="2011" name="ISME J.">
        <title>RNA-seq reveals cooperative metabolic interactions between two termite-gut spirochete species in co-culture.</title>
        <authorList>
            <person name="Rosenthal A.Z."/>
            <person name="Matson E.G."/>
            <person name="Eldar A."/>
            <person name="Leadbetter J.R."/>
        </authorList>
    </citation>
    <scope>NUCLEOTIDE SEQUENCE [LARGE SCALE GENOMIC DNA]</scope>
    <source>
        <strain evidence="8">ATCC BAA-888 / DSM 13862 / ZAS-9</strain>
    </source>
</reference>
<feature type="domain" description="Periplasmic binding protein" evidence="6">
    <location>
        <begin position="73"/>
        <end position="317"/>
    </location>
</feature>
<dbReference type="KEGG" id="taz:TREAZ_1865"/>
<evidence type="ECO:0000256" key="3">
    <source>
        <dbReference type="ARBA" id="ARBA00022729"/>
    </source>
</evidence>
<dbReference type="AlphaFoldDB" id="F5YBE5"/>
<feature type="chain" id="PRO_5003331668" evidence="5">
    <location>
        <begin position="19"/>
        <end position="368"/>
    </location>
</feature>
<dbReference type="PROSITE" id="PS51257">
    <property type="entry name" value="PROKAR_LIPOPROTEIN"/>
    <property type="match status" value="1"/>
</dbReference>
<dbReference type="InterPro" id="IPR025997">
    <property type="entry name" value="SBP_2_dom"/>
</dbReference>
<dbReference type="PANTHER" id="PTHR30036">
    <property type="entry name" value="D-XYLOSE-BINDING PERIPLASMIC PROTEIN"/>
    <property type="match status" value="1"/>
</dbReference>
<feature type="signal peptide" evidence="5">
    <location>
        <begin position="1"/>
        <end position="18"/>
    </location>
</feature>
<dbReference type="Proteomes" id="UP000009222">
    <property type="component" value="Chromosome"/>
</dbReference>
<feature type="region of interest" description="Disordered" evidence="4">
    <location>
        <begin position="32"/>
        <end position="53"/>
    </location>
</feature>
<dbReference type="SUPFAM" id="SSF53822">
    <property type="entry name" value="Periplasmic binding protein-like I"/>
    <property type="match status" value="1"/>
</dbReference>
<organism evidence="7 8">
    <name type="scientific">Leadbettera azotonutricia (strain ATCC BAA-888 / DSM 13862 / ZAS-9)</name>
    <name type="common">Treponema azotonutricium</name>
    <dbReference type="NCBI Taxonomy" id="545695"/>
    <lineage>
        <taxon>Bacteria</taxon>
        <taxon>Pseudomonadati</taxon>
        <taxon>Spirochaetota</taxon>
        <taxon>Spirochaetia</taxon>
        <taxon>Spirochaetales</taxon>
        <taxon>Breznakiellaceae</taxon>
        <taxon>Leadbettera</taxon>
    </lineage>
</organism>
<dbReference type="Gene3D" id="3.40.50.2300">
    <property type="match status" value="2"/>
</dbReference>
<keyword evidence="3 5" id="KW-0732">Signal</keyword>
<dbReference type="InParanoid" id="F5YBE5"/>
<evidence type="ECO:0000256" key="4">
    <source>
        <dbReference type="SAM" id="MobiDB-lite"/>
    </source>
</evidence>
<reference evidence="8" key="1">
    <citation type="submission" date="2009-12" db="EMBL/GenBank/DDBJ databases">
        <title>Complete sequence of Treponema azotonutricium strain ZAS-9.</title>
        <authorList>
            <person name="Tetu S.G."/>
            <person name="Matson E."/>
            <person name="Ren Q."/>
            <person name="Seshadri R."/>
            <person name="Elbourne L."/>
            <person name="Hassan K.A."/>
            <person name="Durkin A."/>
            <person name="Radune D."/>
            <person name="Mohamoud Y."/>
            <person name="Shay R."/>
            <person name="Jin S."/>
            <person name="Zhang X."/>
            <person name="Lucey K."/>
            <person name="Ballor N.R."/>
            <person name="Ottesen E."/>
            <person name="Rosenthal R."/>
            <person name="Allen A."/>
            <person name="Leadbetter J.R."/>
            <person name="Paulsen I.T."/>
        </authorList>
    </citation>
    <scope>NUCLEOTIDE SEQUENCE [LARGE SCALE GENOMIC DNA]</scope>
    <source>
        <strain evidence="8">ATCC BAA-888 / DSM 13862 / ZAS-9</strain>
    </source>
</reference>
<accession>F5YBE5</accession>
<dbReference type="HOGENOM" id="CLU_037628_13_0_12"/>
<proteinExistence type="inferred from homology"/>
<dbReference type="Pfam" id="PF13407">
    <property type="entry name" value="Peripla_BP_4"/>
    <property type="match status" value="1"/>
</dbReference>
<dbReference type="GO" id="GO:0030246">
    <property type="term" value="F:carbohydrate binding"/>
    <property type="evidence" value="ECO:0007669"/>
    <property type="project" value="TreeGrafter"/>
</dbReference>
<evidence type="ECO:0000256" key="5">
    <source>
        <dbReference type="SAM" id="SignalP"/>
    </source>
</evidence>
<comment type="subcellular location">
    <subcellularLocation>
        <location evidence="1">Cell envelope</location>
    </subcellularLocation>
</comment>
<dbReference type="InterPro" id="IPR028082">
    <property type="entry name" value="Peripla_BP_I"/>
</dbReference>
<gene>
    <name evidence="7" type="ordered locus">TREAZ_1865</name>
</gene>
<dbReference type="InterPro" id="IPR050555">
    <property type="entry name" value="Bact_Solute-Bind_Prot2"/>
</dbReference>
<evidence type="ECO:0000259" key="6">
    <source>
        <dbReference type="Pfam" id="PF13407"/>
    </source>
</evidence>